<evidence type="ECO:0000256" key="1">
    <source>
        <dbReference type="SAM" id="Phobius"/>
    </source>
</evidence>
<organism evidence="2 3">
    <name type="scientific">Candidatus Methanoperedens nitratireducens</name>
    <dbReference type="NCBI Taxonomy" id="1392998"/>
    <lineage>
        <taxon>Archaea</taxon>
        <taxon>Methanobacteriati</taxon>
        <taxon>Methanobacteriota</taxon>
        <taxon>Stenosarchaea group</taxon>
        <taxon>Methanomicrobia</taxon>
        <taxon>Methanosarcinales</taxon>
        <taxon>ANME-2 cluster</taxon>
        <taxon>Candidatus Methanoperedentaceae</taxon>
        <taxon>Candidatus Methanoperedens</taxon>
    </lineage>
</organism>
<feature type="transmembrane region" description="Helical" evidence="1">
    <location>
        <begin position="59"/>
        <end position="79"/>
    </location>
</feature>
<keyword evidence="1" id="KW-0812">Transmembrane</keyword>
<reference evidence="3" key="1">
    <citation type="submission" date="2017-06" db="EMBL/GenBank/DDBJ databases">
        <authorList>
            <person name="Cremers G."/>
        </authorList>
    </citation>
    <scope>NUCLEOTIDE SEQUENCE [LARGE SCALE GENOMIC DNA]</scope>
</reference>
<keyword evidence="3" id="KW-1185">Reference proteome</keyword>
<sequence length="110" mass="11994">MFRVLKALVIIILKNITLQRGLYCLAFLAFGIGDGMVMFKLWITFMMLLAIYVKSYSNGYWTVNGVLFAIIAGGFMGIYSNMSVINGAVPPEPGGILLILLANIEALGVL</sequence>
<dbReference type="EMBL" id="FZMP01000084">
    <property type="protein sequence ID" value="SNQ60324.1"/>
    <property type="molecule type" value="Genomic_DNA"/>
</dbReference>
<dbReference type="AlphaFoldDB" id="A0A284VM37"/>
<dbReference type="Proteomes" id="UP000218615">
    <property type="component" value="Unassembled WGS sequence"/>
</dbReference>
<evidence type="ECO:0000313" key="2">
    <source>
        <dbReference type="EMBL" id="SNQ60324.1"/>
    </source>
</evidence>
<name>A0A284VM37_9EURY</name>
<protein>
    <submittedName>
        <fullName evidence="2">Uncharacterized protein</fullName>
    </submittedName>
</protein>
<evidence type="ECO:0000313" key="3">
    <source>
        <dbReference type="Proteomes" id="UP000218615"/>
    </source>
</evidence>
<keyword evidence="1" id="KW-1133">Transmembrane helix</keyword>
<accession>A0A284VM37</accession>
<proteinExistence type="predicted"/>
<keyword evidence="1" id="KW-0472">Membrane</keyword>
<feature type="transmembrane region" description="Helical" evidence="1">
    <location>
        <begin position="21"/>
        <end position="53"/>
    </location>
</feature>
<gene>
    <name evidence="2" type="ORF">MNV_1740069</name>
</gene>